<dbReference type="PROSITE" id="PS50157">
    <property type="entry name" value="ZINC_FINGER_C2H2_2"/>
    <property type="match status" value="3"/>
</dbReference>
<dbReference type="PANTHER" id="PTHR23235:SF46">
    <property type="entry name" value="KRUEPPEL-LIKE FACTOR 8"/>
    <property type="match status" value="1"/>
</dbReference>
<dbReference type="SMART" id="SM00355">
    <property type="entry name" value="ZnF_C2H2"/>
    <property type="match status" value="3"/>
</dbReference>
<dbReference type="Proteomes" id="UP000570016">
    <property type="component" value="Unassembled WGS sequence"/>
</dbReference>
<dbReference type="GO" id="GO:0005634">
    <property type="term" value="C:nucleus"/>
    <property type="evidence" value="ECO:0007669"/>
    <property type="project" value="UniProtKB-SubCell"/>
</dbReference>
<evidence type="ECO:0000256" key="3">
    <source>
        <dbReference type="ARBA" id="ARBA00022737"/>
    </source>
</evidence>
<evidence type="ECO:0000256" key="8">
    <source>
        <dbReference type="SAM" id="MobiDB-lite"/>
    </source>
</evidence>
<feature type="region of interest" description="Disordered" evidence="8">
    <location>
        <begin position="1"/>
        <end position="39"/>
    </location>
</feature>
<comment type="caution">
    <text evidence="10">The sequence shown here is derived from an EMBL/GenBank/DDBJ whole genome shotgun (WGS) entry which is preliminary data.</text>
</comment>
<evidence type="ECO:0000256" key="4">
    <source>
        <dbReference type="ARBA" id="ARBA00022771"/>
    </source>
</evidence>
<keyword evidence="6" id="KW-0539">Nucleus</keyword>
<feature type="domain" description="C2H2-type" evidence="9">
    <location>
        <begin position="45"/>
        <end position="74"/>
    </location>
</feature>
<feature type="compositionally biased region" description="Basic and acidic residues" evidence="8">
    <location>
        <begin position="22"/>
        <end position="32"/>
    </location>
</feature>
<keyword evidence="3" id="KW-0677">Repeat</keyword>
<comment type="subcellular location">
    <subcellularLocation>
        <location evidence="1">Nucleus</location>
    </subcellularLocation>
</comment>
<keyword evidence="4 7" id="KW-0863">Zinc-finger</keyword>
<dbReference type="EMBL" id="VZRY01000079">
    <property type="protein sequence ID" value="NWW83736.1"/>
    <property type="molecule type" value="Genomic_DNA"/>
</dbReference>
<protein>
    <submittedName>
        <fullName evidence="10">KLF8 factor</fullName>
    </submittedName>
</protein>
<dbReference type="PANTHER" id="PTHR23235">
    <property type="entry name" value="KRUEPPEL-LIKE TRANSCRIPTION FACTOR"/>
    <property type="match status" value="1"/>
</dbReference>
<evidence type="ECO:0000256" key="1">
    <source>
        <dbReference type="ARBA" id="ARBA00004123"/>
    </source>
</evidence>
<evidence type="ECO:0000313" key="11">
    <source>
        <dbReference type="Proteomes" id="UP000570016"/>
    </source>
</evidence>
<dbReference type="SUPFAM" id="SSF57667">
    <property type="entry name" value="beta-beta-alpha zinc fingers"/>
    <property type="match status" value="2"/>
</dbReference>
<dbReference type="FunFam" id="3.30.160.60:FF:000018">
    <property type="entry name" value="Krueppel-like factor 15"/>
    <property type="match status" value="1"/>
</dbReference>
<dbReference type="OrthoDB" id="4748970at2759"/>
<accession>A0A7K6RCH6</accession>
<name>A0A7K6RCH6_9AVES</name>
<evidence type="ECO:0000256" key="2">
    <source>
        <dbReference type="ARBA" id="ARBA00022723"/>
    </source>
</evidence>
<dbReference type="PROSITE" id="PS00028">
    <property type="entry name" value="ZINC_FINGER_C2H2_1"/>
    <property type="match status" value="2"/>
</dbReference>
<reference evidence="10 11" key="1">
    <citation type="submission" date="2019-09" db="EMBL/GenBank/DDBJ databases">
        <title>Bird 10,000 Genomes (B10K) Project - Family phase.</title>
        <authorList>
            <person name="Zhang G."/>
        </authorList>
    </citation>
    <scope>NUCLEOTIDE SEQUENCE [LARGE SCALE GENOMIC DNA]</scope>
    <source>
        <strain evidence="10">B10K-DU-029-58</strain>
        <tissue evidence="10">Muscle</tissue>
    </source>
</reference>
<dbReference type="InterPro" id="IPR013087">
    <property type="entry name" value="Znf_C2H2_type"/>
</dbReference>
<evidence type="ECO:0000313" key="10">
    <source>
        <dbReference type="EMBL" id="NWW83736.1"/>
    </source>
</evidence>
<feature type="compositionally biased region" description="Polar residues" evidence="8">
    <location>
        <begin position="1"/>
        <end position="10"/>
    </location>
</feature>
<evidence type="ECO:0000256" key="7">
    <source>
        <dbReference type="PROSITE-ProRule" id="PRU00042"/>
    </source>
</evidence>
<sequence length="130" mass="15010">VKTDPGSTEDSASEGGPAPAQDLRRGPAERGQRAGSPRLRKRRSYKCDFEGCSKVYTKSCHLKCHWRVHTGEKPYKCTWEGCTWKFARSSELTRHFRKHTGIKPFRCSDCDRSFSCSDELTLHRRRQTKM</sequence>
<dbReference type="Pfam" id="PF00096">
    <property type="entry name" value="zf-C2H2"/>
    <property type="match status" value="2"/>
</dbReference>
<evidence type="ECO:0000256" key="6">
    <source>
        <dbReference type="ARBA" id="ARBA00023242"/>
    </source>
</evidence>
<feature type="domain" description="C2H2-type" evidence="9">
    <location>
        <begin position="75"/>
        <end position="104"/>
    </location>
</feature>
<feature type="non-terminal residue" evidence="10">
    <location>
        <position position="1"/>
    </location>
</feature>
<proteinExistence type="predicted"/>
<dbReference type="FunFam" id="3.30.160.60:FF:000125">
    <property type="entry name" value="Putative zinc finger protein 143"/>
    <property type="match status" value="1"/>
</dbReference>
<dbReference type="AlphaFoldDB" id="A0A7K6RCH6"/>
<organism evidence="10 11">
    <name type="scientific">Rhynochetos jubatus</name>
    <name type="common">kagu</name>
    <dbReference type="NCBI Taxonomy" id="54386"/>
    <lineage>
        <taxon>Eukaryota</taxon>
        <taxon>Metazoa</taxon>
        <taxon>Chordata</taxon>
        <taxon>Craniata</taxon>
        <taxon>Vertebrata</taxon>
        <taxon>Euteleostomi</taxon>
        <taxon>Archelosauria</taxon>
        <taxon>Archosauria</taxon>
        <taxon>Dinosauria</taxon>
        <taxon>Saurischia</taxon>
        <taxon>Theropoda</taxon>
        <taxon>Coelurosauria</taxon>
        <taxon>Aves</taxon>
        <taxon>Neognathae</taxon>
        <taxon>Neoaves</taxon>
        <taxon>Phaethontimorphae</taxon>
        <taxon>Eurypygiformes</taxon>
        <taxon>Rhynochetidae</taxon>
        <taxon>Rhynochetos</taxon>
    </lineage>
</organism>
<gene>
    <name evidence="10" type="primary">Klf8_0</name>
    <name evidence="10" type="ORF">RHYJUB_R07527</name>
</gene>
<keyword evidence="11" id="KW-1185">Reference proteome</keyword>
<keyword evidence="5" id="KW-0862">Zinc</keyword>
<dbReference type="GO" id="GO:0008270">
    <property type="term" value="F:zinc ion binding"/>
    <property type="evidence" value="ECO:0007669"/>
    <property type="project" value="UniProtKB-KW"/>
</dbReference>
<feature type="domain" description="C2H2-type" evidence="9">
    <location>
        <begin position="105"/>
        <end position="130"/>
    </location>
</feature>
<dbReference type="InterPro" id="IPR036236">
    <property type="entry name" value="Znf_C2H2_sf"/>
</dbReference>
<feature type="non-terminal residue" evidence="10">
    <location>
        <position position="130"/>
    </location>
</feature>
<dbReference type="GO" id="GO:0000981">
    <property type="term" value="F:DNA-binding transcription factor activity, RNA polymerase II-specific"/>
    <property type="evidence" value="ECO:0007669"/>
    <property type="project" value="TreeGrafter"/>
</dbReference>
<dbReference type="GO" id="GO:0000978">
    <property type="term" value="F:RNA polymerase II cis-regulatory region sequence-specific DNA binding"/>
    <property type="evidence" value="ECO:0007669"/>
    <property type="project" value="TreeGrafter"/>
</dbReference>
<dbReference type="Gene3D" id="3.30.160.60">
    <property type="entry name" value="Classic Zinc Finger"/>
    <property type="match status" value="3"/>
</dbReference>
<dbReference type="FunFam" id="3.30.160.60:FF:000690">
    <property type="entry name" value="Zinc finger protein 354C"/>
    <property type="match status" value="1"/>
</dbReference>
<evidence type="ECO:0000256" key="5">
    <source>
        <dbReference type="ARBA" id="ARBA00022833"/>
    </source>
</evidence>
<keyword evidence="2" id="KW-0479">Metal-binding</keyword>
<evidence type="ECO:0000259" key="9">
    <source>
        <dbReference type="PROSITE" id="PS50157"/>
    </source>
</evidence>